<dbReference type="RefSeq" id="WP_183414461.1">
    <property type="nucleotide sequence ID" value="NZ_JACHYB010000002.1"/>
</dbReference>
<dbReference type="Pfam" id="PF14253">
    <property type="entry name" value="AbiH"/>
    <property type="match status" value="1"/>
</dbReference>
<comment type="caution">
    <text evidence="1">The sequence shown here is derived from an EMBL/GenBank/DDBJ whole genome shotgun (WGS) entry which is preliminary data.</text>
</comment>
<reference evidence="1 2" key="1">
    <citation type="submission" date="2020-08" db="EMBL/GenBank/DDBJ databases">
        <title>Genomic Encyclopedia of Type Strains, Phase IV (KMG-IV): sequencing the most valuable type-strain genomes for metagenomic binning, comparative biology and taxonomic classification.</title>
        <authorList>
            <person name="Goeker M."/>
        </authorList>
    </citation>
    <scope>NUCLEOTIDE SEQUENCE [LARGE SCALE GENOMIC DNA]</scope>
    <source>
        <strain evidence="1 2">DSM 27471</strain>
    </source>
</reference>
<name>A0A7W5DU43_9PORP</name>
<sequence>MNRLVLIGNGFDLAHGLHTSYSQFIDNMWKKIIDKLLINCRYDDQFFTFTIKGISGDILCANQLRSNSFDNISIKDYVSFQKWIKDYETSFQIEYKIKNRFFNHLTNKIGKLENWVDIEEEYYKFLKYPVIENGDQAYKYPGGVTQLNEDFKQIKQALNEYLGSLLRTKIKKDTTIDKIIKSDFGDHDFALNTEFQTDKIDKEKAPESTVILNFNYTPLETCYLPDDSDVIHIHGKVNDSKNPMIFGYGDEMDSDYSEIEKLNDNEYLENIKSIRYFHTDNYKRLLGFMNMDYYQVVILGHSCGNADRTLLSTLFNHPKCISIKPYYHEIIKKNDSTGEKTHEDNYIDIIQNISRHFSNKSVMRDKVVSKIYCSPFSTTIL</sequence>
<gene>
    <name evidence="1" type="ORF">FHX64_002943</name>
</gene>
<dbReference type="Proteomes" id="UP000544222">
    <property type="component" value="Unassembled WGS sequence"/>
</dbReference>
<evidence type="ECO:0008006" key="3">
    <source>
        <dbReference type="Google" id="ProtNLM"/>
    </source>
</evidence>
<organism evidence="1 2">
    <name type="scientific">Microbacter margulisiae</name>
    <dbReference type="NCBI Taxonomy" id="1350067"/>
    <lineage>
        <taxon>Bacteria</taxon>
        <taxon>Pseudomonadati</taxon>
        <taxon>Bacteroidota</taxon>
        <taxon>Bacteroidia</taxon>
        <taxon>Bacteroidales</taxon>
        <taxon>Porphyromonadaceae</taxon>
        <taxon>Microbacter</taxon>
    </lineage>
</organism>
<proteinExistence type="predicted"/>
<dbReference type="EMBL" id="JACHYB010000002">
    <property type="protein sequence ID" value="MBB3188745.1"/>
    <property type="molecule type" value="Genomic_DNA"/>
</dbReference>
<evidence type="ECO:0000313" key="1">
    <source>
        <dbReference type="EMBL" id="MBB3188745.1"/>
    </source>
</evidence>
<dbReference type="InterPro" id="IPR025935">
    <property type="entry name" value="AbiH"/>
</dbReference>
<keyword evidence="2" id="KW-1185">Reference proteome</keyword>
<accession>A0A7W5DU43</accession>
<dbReference type="AlphaFoldDB" id="A0A7W5DU43"/>
<evidence type="ECO:0000313" key="2">
    <source>
        <dbReference type="Proteomes" id="UP000544222"/>
    </source>
</evidence>
<protein>
    <recommendedName>
        <fullName evidence="3">Bacteriophage abortive infection AbiH</fullName>
    </recommendedName>
</protein>